<name>A0A8S9VCE6_PHYIN</name>
<evidence type="ECO:0000313" key="2">
    <source>
        <dbReference type="EMBL" id="KAF4148889.1"/>
    </source>
</evidence>
<dbReference type="Proteomes" id="UP000704712">
    <property type="component" value="Unassembled WGS sequence"/>
</dbReference>
<gene>
    <name evidence="2" type="ORF">GN958_ATG01903</name>
</gene>
<dbReference type="AlphaFoldDB" id="A0A8S9VCE6"/>
<dbReference type="EMBL" id="JAACNO010000210">
    <property type="protein sequence ID" value="KAF4148889.1"/>
    <property type="molecule type" value="Genomic_DNA"/>
</dbReference>
<reference evidence="2" key="1">
    <citation type="submission" date="2020-03" db="EMBL/GenBank/DDBJ databases">
        <title>Hybrid Assembly of Korean Phytophthora infestans isolates.</title>
        <authorList>
            <person name="Prokchorchik M."/>
            <person name="Lee Y."/>
            <person name="Seo J."/>
            <person name="Cho J.-H."/>
            <person name="Park Y.-E."/>
            <person name="Jang D.-C."/>
            <person name="Im J.-S."/>
            <person name="Choi J.-G."/>
            <person name="Park H.-J."/>
            <person name="Lee G.-B."/>
            <person name="Lee Y.-G."/>
            <person name="Hong S.-Y."/>
            <person name="Cho K."/>
            <person name="Sohn K.H."/>
        </authorList>
    </citation>
    <scope>NUCLEOTIDE SEQUENCE</scope>
    <source>
        <strain evidence="2">KR_2_A2</strain>
    </source>
</reference>
<accession>A0A8S9VCE6</accession>
<feature type="region of interest" description="Disordered" evidence="1">
    <location>
        <begin position="115"/>
        <end position="150"/>
    </location>
</feature>
<evidence type="ECO:0000256" key="1">
    <source>
        <dbReference type="SAM" id="MobiDB-lite"/>
    </source>
</evidence>
<evidence type="ECO:0000313" key="3">
    <source>
        <dbReference type="Proteomes" id="UP000704712"/>
    </source>
</evidence>
<feature type="compositionally biased region" description="Polar residues" evidence="1">
    <location>
        <begin position="115"/>
        <end position="126"/>
    </location>
</feature>
<comment type="caution">
    <text evidence="2">The sequence shown here is derived from an EMBL/GenBank/DDBJ whole genome shotgun (WGS) entry which is preliminary data.</text>
</comment>
<proteinExistence type="predicted"/>
<protein>
    <submittedName>
        <fullName evidence="2">Uncharacterized protein</fullName>
    </submittedName>
</protein>
<organism evidence="2 3">
    <name type="scientific">Phytophthora infestans</name>
    <name type="common">Potato late blight agent</name>
    <name type="synonym">Botrytis infestans</name>
    <dbReference type="NCBI Taxonomy" id="4787"/>
    <lineage>
        <taxon>Eukaryota</taxon>
        <taxon>Sar</taxon>
        <taxon>Stramenopiles</taxon>
        <taxon>Oomycota</taxon>
        <taxon>Peronosporomycetes</taxon>
        <taxon>Peronosporales</taxon>
        <taxon>Peronosporaceae</taxon>
        <taxon>Phytophthora</taxon>
    </lineage>
</organism>
<sequence>KHYGYRADFLGTRDLLRRSYTEDYGYCTSCPFRPNAPLSQRLLSHRPSNCSAFAETSLTPLYTPRHPTSSLACSSPQAFTLTSRNALRHPTLPRSQVCPSAQILDCLRLSALSGSPATARRPSSTDPGARAAHHTHPASLSPPSRPTATLAAAPTVHDALRTEISLERLLYSLTTAHASVCPPPRCLRRFSSSLLLHDHHMA</sequence>
<feature type="non-terminal residue" evidence="2">
    <location>
        <position position="1"/>
    </location>
</feature>